<feature type="compositionally biased region" description="Acidic residues" evidence="4">
    <location>
        <begin position="168"/>
        <end position="190"/>
    </location>
</feature>
<keyword evidence="3" id="KW-0539">Nucleus</keyword>
<name>A0AAY5KD55_ESOLU</name>
<evidence type="ECO:0000313" key="6">
    <source>
        <dbReference type="Proteomes" id="UP000265140"/>
    </source>
</evidence>
<dbReference type="AlphaFoldDB" id="A0AAY5KD55"/>
<reference evidence="5 6" key="1">
    <citation type="submission" date="2020-02" db="EMBL/GenBank/DDBJ databases">
        <title>Esox lucius (northern pike) genome, fEsoLuc1, primary haplotype.</title>
        <authorList>
            <person name="Myers G."/>
            <person name="Karagic N."/>
            <person name="Meyer A."/>
            <person name="Pippel M."/>
            <person name="Reichard M."/>
            <person name="Winkler S."/>
            <person name="Tracey A."/>
            <person name="Sims Y."/>
            <person name="Howe K."/>
            <person name="Rhie A."/>
            <person name="Formenti G."/>
            <person name="Durbin R."/>
            <person name="Fedrigo O."/>
            <person name="Jarvis E.D."/>
        </authorList>
    </citation>
    <scope>NUCLEOTIDE SEQUENCE [LARGE SCALE GENOMIC DNA]</scope>
</reference>
<dbReference type="InterPro" id="IPR024661">
    <property type="entry name" value="RNA_pol_III_Rpc31"/>
</dbReference>
<evidence type="ECO:0000256" key="3">
    <source>
        <dbReference type="ARBA" id="ARBA00023242"/>
    </source>
</evidence>
<comment type="subcellular location">
    <subcellularLocation>
        <location evidence="1">Nucleus</location>
    </subcellularLocation>
</comment>
<evidence type="ECO:0000256" key="2">
    <source>
        <dbReference type="ARBA" id="ARBA00008352"/>
    </source>
</evidence>
<reference evidence="5" key="2">
    <citation type="submission" date="2025-08" db="UniProtKB">
        <authorList>
            <consortium name="Ensembl"/>
        </authorList>
    </citation>
    <scope>IDENTIFICATION</scope>
</reference>
<dbReference type="Proteomes" id="UP000265140">
    <property type="component" value="Chromosome 13"/>
</dbReference>
<evidence type="ECO:0000256" key="1">
    <source>
        <dbReference type="ARBA" id="ARBA00004123"/>
    </source>
</evidence>
<dbReference type="PANTHER" id="PTHR15367:SF3">
    <property type="entry name" value="DNA-DIRECTED RNA POLYMERASE III SUBUNIT RPC7"/>
    <property type="match status" value="1"/>
</dbReference>
<dbReference type="GO" id="GO:0006383">
    <property type="term" value="P:transcription by RNA polymerase III"/>
    <property type="evidence" value="ECO:0007669"/>
    <property type="project" value="InterPro"/>
</dbReference>
<feature type="compositionally biased region" description="Basic residues" evidence="4">
    <location>
        <begin position="115"/>
        <end position="130"/>
    </location>
</feature>
<organism evidence="5 6">
    <name type="scientific">Esox lucius</name>
    <name type="common">Northern pike</name>
    <dbReference type="NCBI Taxonomy" id="8010"/>
    <lineage>
        <taxon>Eukaryota</taxon>
        <taxon>Metazoa</taxon>
        <taxon>Chordata</taxon>
        <taxon>Craniata</taxon>
        <taxon>Vertebrata</taxon>
        <taxon>Euteleostomi</taxon>
        <taxon>Actinopterygii</taxon>
        <taxon>Neopterygii</taxon>
        <taxon>Teleostei</taxon>
        <taxon>Protacanthopterygii</taxon>
        <taxon>Esociformes</taxon>
        <taxon>Esocidae</taxon>
        <taxon>Esox</taxon>
    </lineage>
</organism>
<dbReference type="RefSeq" id="XP_010863148.1">
    <property type="nucleotide sequence ID" value="XM_010864846.4"/>
</dbReference>
<feature type="region of interest" description="Disordered" evidence="4">
    <location>
        <begin position="115"/>
        <end position="215"/>
    </location>
</feature>
<sequence>MAGGRGRGIGAFTFNVESLGLSRGNMPETRLGPQKLYPDVEYKPVPLKVGEDEDYMLALKQEMRGAMKRLPHHIKPLAEKGDVERYKERYLKAALLGDEWTPDWQLFPKELMPQKKKLKVKPAGAKKKPVKISSTEKADVLSKLDDLEKNDDVKSDEEKEEKKPKAEGEEEEEEIEGEELDEEDLEEENDYIASYFEDGDDFDAGSDDNMDEATY</sequence>
<accession>A0AAY5KD55</accession>
<dbReference type="KEGG" id="els:105006361"/>
<proteinExistence type="inferred from homology"/>
<feature type="compositionally biased region" description="Acidic residues" evidence="4">
    <location>
        <begin position="197"/>
        <end position="215"/>
    </location>
</feature>
<dbReference type="PANTHER" id="PTHR15367">
    <property type="entry name" value="DNA-DIRECTED RNA POLYMERASE III"/>
    <property type="match status" value="1"/>
</dbReference>
<dbReference type="Pfam" id="PF11705">
    <property type="entry name" value="RNA_pol_3_Rpc31"/>
    <property type="match status" value="1"/>
</dbReference>
<evidence type="ECO:0008006" key="7">
    <source>
        <dbReference type="Google" id="ProtNLM"/>
    </source>
</evidence>
<dbReference type="Ensembl" id="ENSELUT00000095591.1">
    <property type="protein sequence ID" value="ENSELUP00000086165.1"/>
    <property type="gene ID" value="ENSELUG00000041066.1"/>
</dbReference>
<dbReference type="GeneTree" id="ENSGT01150000287214"/>
<evidence type="ECO:0000256" key="4">
    <source>
        <dbReference type="SAM" id="MobiDB-lite"/>
    </source>
</evidence>
<comment type="similarity">
    <text evidence="2">Belongs to the eukaryotic RPC7 RNA polymerase subunit family.</text>
</comment>
<evidence type="ECO:0000313" key="5">
    <source>
        <dbReference type="Ensembl" id="ENSELUP00000086165.1"/>
    </source>
</evidence>
<reference evidence="5" key="3">
    <citation type="submission" date="2025-09" db="UniProtKB">
        <authorList>
            <consortium name="Ensembl"/>
        </authorList>
    </citation>
    <scope>IDENTIFICATION</scope>
</reference>
<dbReference type="GeneID" id="105006361"/>
<keyword evidence="6" id="KW-1185">Reference proteome</keyword>
<dbReference type="CTD" id="10622"/>
<protein>
    <recommendedName>
        <fullName evidence="7">DNA-directed RNA polymerase III subunit</fullName>
    </recommendedName>
</protein>
<feature type="compositionally biased region" description="Basic and acidic residues" evidence="4">
    <location>
        <begin position="134"/>
        <end position="167"/>
    </location>
</feature>
<dbReference type="GO" id="GO:0005666">
    <property type="term" value="C:RNA polymerase III complex"/>
    <property type="evidence" value="ECO:0007669"/>
    <property type="project" value="TreeGrafter"/>
</dbReference>